<dbReference type="EMBL" id="CAJNOR010000192">
    <property type="protein sequence ID" value="CAF0834634.1"/>
    <property type="molecule type" value="Genomic_DNA"/>
</dbReference>
<feature type="signal peptide" evidence="2">
    <location>
        <begin position="1"/>
        <end position="18"/>
    </location>
</feature>
<proteinExistence type="predicted"/>
<feature type="compositionally biased region" description="Polar residues" evidence="1">
    <location>
        <begin position="124"/>
        <end position="149"/>
    </location>
</feature>
<evidence type="ECO:0000256" key="2">
    <source>
        <dbReference type="SAM" id="SignalP"/>
    </source>
</evidence>
<gene>
    <name evidence="3" type="ORF">EDS130_LOCUS3364</name>
    <name evidence="4" type="ORF">XAT740_LOCUS4643</name>
</gene>
<name>A0A813QR57_ADIRI</name>
<evidence type="ECO:0000256" key="1">
    <source>
        <dbReference type="SAM" id="MobiDB-lite"/>
    </source>
</evidence>
<evidence type="ECO:0000313" key="4">
    <source>
        <dbReference type="EMBL" id="CAF0834634.1"/>
    </source>
</evidence>
<feature type="compositionally biased region" description="Acidic residues" evidence="1">
    <location>
        <begin position="150"/>
        <end position="173"/>
    </location>
</feature>
<organism evidence="3 6">
    <name type="scientific">Adineta ricciae</name>
    <name type="common">Rotifer</name>
    <dbReference type="NCBI Taxonomy" id="249248"/>
    <lineage>
        <taxon>Eukaryota</taxon>
        <taxon>Metazoa</taxon>
        <taxon>Spiralia</taxon>
        <taxon>Gnathifera</taxon>
        <taxon>Rotifera</taxon>
        <taxon>Eurotatoria</taxon>
        <taxon>Bdelloidea</taxon>
        <taxon>Adinetida</taxon>
        <taxon>Adinetidae</taxon>
        <taxon>Adineta</taxon>
    </lineage>
</organism>
<protein>
    <submittedName>
        <fullName evidence="3">Uncharacterized protein</fullName>
    </submittedName>
</protein>
<keyword evidence="5" id="KW-1185">Reference proteome</keyword>
<dbReference type="OrthoDB" id="10007283at2759"/>
<accession>A0A813QR57</accession>
<evidence type="ECO:0000313" key="6">
    <source>
        <dbReference type="Proteomes" id="UP000663852"/>
    </source>
</evidence>
<dbReference type="Proteomes" id="UP000663828">
    <property type="component" value="Unassembled WGS sequence"/>
</dbReference>
<dbReference type="EMBL" id="CAJNOJ010000008">
    <property type="protein sequence ID" value="CAF0771936.1"/>
    <property type="molecule type" value="Genomic_DNA"/>
</dbReference>
<dbReference type="AlphaFoldDB" id="A0A813QR57"/>
<dbReference type="Proteomes" id="UP000663852">
    <property type="component" value="Unassembled WGS sequence"/>
</dbReference>
<evidence type="ECO:0000313" key="5">
    <source>
        <dbReference type="Proteomes" id="UP000663828"/>
    </source>
</evidence>
<sequence length="253" mass="28037">MWSRQLLVVGILAIAVLASQSHVIHKRGLLSRLFGGSSKSNRDVESDLPPRERSKLRELLKNPIVITMLSAAVGMIVQQALAARNMDDVCDNKYVKMAYAAGNLHPQLQQALNLLGCNGPNRKYGTSTLPTDKNSNASRNRFSTVAPTDTENEDQDQEGGAEQTDDNENDEEGLQSGLPPEKESRIKQLLSIARGEKGAKRNFLKSLFGFNKKTKTFKPGQKLPSSSYKLDKDDANSLKQLEKELEEYNKAIH</sequence>
<feature type="region of interest" description="Disordered" evidence="1">
    <location>
        <begin position="123"/>
        <end position="184"/>
    </location>
</feature>
<reference evidence="3" key="1">
    <citation type="submission" date="2021-02" db="EMBL/GenBank/DDBJ databases">
        <authorList>
            <person name="Nowell W R."/>
        </authorList>
    </citation>
    <scope>NUCLEOTIDE SEQUENCE</scope>
</reference>
<keyword evidence="2" id="KW-0732">Signal</keyword>
<feature type="chain" id="PRO_5036222734" evidence="2">
    <location>
        <begin position="19"/>
        <end position="253"/>
    </location>
</feature>
<evidence type="ECO:0000313" key="3">
    <source>
        <dbReference type="EMBL" id="CAF0771936.1"/>
    </source>
</evidence>
<comment type="caution">
    <text evidence="3">The sequence shown here is derived from an EMBL/GenBank/DDBJ whole genome shotgun (WGS) entry which is preliminary data.</text>
</comment>